<dbReference type="PANTHER" id="PTHR21237">
    <property type="entry name" value="GRPE PROTEIN"/>
    <property type="match status" value="1"/>
</dbReference>
<dbReference type="Gene3D" id="2.30.22.10">
    <property type="entry name" value="Head domain of nucleotide exchange factor GrpE"/>
    <property type="match status" value="1"/>
</dbReference>
<reference evidence="8 9" key="1">
    <citation type="journal article" date="2018" name="Front. Microbiol.">
        <title>Genome Sequencing of Streptomyces atratus SCSIOZH16 and Activation Production of Nocardamine via Metabolic Engineering.</title>
        <authorList>
            <person name="Li Y."/>
            <person name="Zhang C."/>
            <person name="Liu C."/>
            <person name="Ju J."/>
            <person name="Ma J."/>
        </authorList>
    </citation>
    <scope>NUCLEOTIDE SEQUENCE [LARGE SCALE GENOMIC DNA]</scope>
    <source>
        <strain evidence="8 9">SCSIO_ZH16</strain>
    </source>
</reference>
<feature type="region of interest" description="Disordered" evidence="7">
    <location>
        <begin position="29"/>
        <end position="67"/>
    </location>
</feature>
<evidence type="ECO:0000256" key="2">
    <source>
        <dbReference type="ARBA" id="ARBA00023186"/>
    </source>
</evidence>
<dbReference type="HAMAP" id="MF_01151">
    <property type="entry name" value="GrpE"/>
    <property type="match status" value="1"/>
</dbReference>
<dbReference type="GO" id="GO:0005737">
    <property type="term" value="C:cytoplasm"/>
    <property type="evidence" value="ECO:0007669"/>
    <property type="project" value="UniProtKB-SubCell"/>
</dbReference>
<dbReference type="GeneID" id="95524773"/>
<dbReference type="EMBL" id="CP027306">
    <property type="protein sequence ID" value="AXE82328.1"/>
    <property type="molecule type" value="Genomic_DNA"/>
</dbReference>
<dbReference type="RefSeq" id="WP_114248709.1">
    <property type="nucleotide sequence ID" value="NZ_CP027306.1"/>
</dbReference>
<dbReference type="KEGG" id="sata:C5746_41990"/>
<evidence type="ECO:0000256" key="4">
    <source>
        <dbReference type="RuleBase" id="RU000639"/>
    </source>
</evidence>
<dbReference type="GO" id="GO:0000774">
    <property type="term" value="F:adenyl-nucleotide exchange factor activity"/>
    <property type="evidence" value="ECO:0007669"/>
    <property type="project" value="InterPro"/>
</dbReference>
<keyword evidence="6" id="KW-0175">Coiled coil</keyword>
<dbReference type="PRINTS" id="PR00773">
    <property type="entry name" value="GRPEPROTEIN"/>
</dbReference>
<dbReference type="PROSITE" id="PS01071">
    <property type="entry name" value="GRPE"/>
    <property type="match status" value="1"/>
</dbReference>
<evidence type="ECO:0000313" key="8">
    <source>
        <dbReference type="EMBL" id="AXE82328.1"/>
    </source>
</evidence>
<comment type="function">
    <text evidence="3 4">Participates actively in the response to hyperosmotic and heat shock by preventing the aggregation of stress-denatured proteins, in association with DnaK and GrpE. It is the nucleotide exchange factor for DnaK and may function as a thermosensor. Unfolded proteins bind initially to DnaJ; upon interaction with the DnaJ-bound protein, DnaK hydrolyzes its bound ATP, resulting in the formation of a stable complex. GrpE releases ADP from DnaK; ATP binding to DnaK triggers the release of the substrate protein, thus completing the reaction cycle. Several rounds of ATP-dependent interactions between DnaJ, DnaK and GrpE are required for fully efficient folding.</text>
</comment>
<dbReference type="PANTHER" id="PTHR21237:SF23">
    <property type="entry name" value="GRPE PROTEIN HOMOLOG, MITOCHONDRIAL"/>
    <property type="match status" value="1"/>
</dbReference>
<dbReference type="InterPro" id="IPR013805">
    <property type="entry name" value="GrpE_CC"/>
</dbReference>
<sequence>MSKEPHFTRRGERSPVVVRDLRRVDPVILRASRRQDAGGPVGPRPDGVGEARPDSGRADRTEAAQGREGIAELTADLQRVKAEYDNYRKRVRRDRLAIREIAVVNVLTGLLPVLDVVEEARRRGDVNGAAAVISDVLEERLAALGLRTVGAAGELFDPHTHEAITYLASGAASETVCTEVLRHGYQVGGHLIRPAQVAVTGPTPAA</sequence>
<proteinExistence type="inferred from homology"/>
<keyword evidence="3 4" id="KW-0346">Stress response</keyword>
<dbReference type="InterPro" id="IPR009012">
    <property type="entry name" value="GrpE_head"/>
</dbReference>
<evidence type="ECO:0000256" key="3">
    <source>
        <dbReference type="HAMAP-Rule" id="MF_01151"/>
    </source>
</evidence>
<evidence type="ECO:0000313" key="9">
    <source>
        <dbReference type="Proteomes" id="UP000252698"/>
    </source>
</evidence>
<keyword evidence="2 3" id="KW-0143">Chaperone</keyword>
<evidence type="ECO:0000256" key="1">
    <source>
        <dbReference type="ARBA" id="ARBA00009054"/>
    </source>
</evidence>
<dbReference type="GO" id="GO:0006457">
    <property type="term" value="P:protein folding"/>
    <property type="evidence" value="ECO:0007669"/>
    <property type="project" value="InterPro"/>
</dbReference>
<dbReference type="Proteomes" id="UP000252698">
    <property type="component" value="Chromosome"/>
</dbReference>
<accession>A0A2Z5JPU9</accession>
<dbReference type="Pfam" id="PF01025">
    <property type="entry name" value="GrpE"/>
    <property type="match status" value="1"/>
</dbReference>
<evidence type="ECO:0000256" key="7">
    <source>
        <dbReference type="SAM" id="MobiDB-lite"/>
    </source>
</evidence>
<organism evidence="8 9">
    <name type="scientific">Streptomyces atratus</name>
    <dbReference type="NCBI Taxonomy" id="1893"/>
    <lineage>
        <taxon>Bacteria</taxon>
        <taxon>Bacillati</taxon>
        <taxon>Actinomycetota</taxon>
        <taxon>Actinomycetes</taxon>
        <taxon>Kitasatosporales</taxon>
        <taxon>Streptomycetaceae</taxon>
        <taxon>Streptomyces</taxon>
    </lineage>
</organism>
<dbReference type="SUPFAM" id="SSF51064">
    <property type="entry name" value="Head domain of nucleotide exchange factor GrpE"/>
    <property type="match status" value="1"/>
</dbReference>
<keyword evidence="3" id="KW-0963">Cytoplasm</keyword>
<dbReference type="InterPro" id="IPR000740">
    <property type="entry name" value="GrpE"/>
</dbReference>
<dbReference type="GO" id="GO:0042803">
    <property type="term" value="F:protein homodimerization activity"/>
    <property type="evidence" value="ECO:0007669"/>
    <property type="project" value="InterPro"/>
</dbReference>
<dbReference type="Gene3D" id="3.90.20.20">
    <property type="match status" value="1"/>
</dbReference>
<dbReference type="AlphaFoldDB" id="A0A2Z5JPU9"/>
<protein>
    <recommendedName>
        <fullName evidence="3 4">Protein GrpE</fullName>
    </recommendedName>
    <alternativeName>
        <fullName evidence="3">HSP-70 cofactor</fullName>
    </alternativeName>
</protein>
<dbReference type="GO" id="GO:0051087">
    <property type="term" value="F:protein-folding chaperone binding"/>
    <property type="evidence" value="ECO:0007669"/>
    <property type="project" value="InterPro"/>
</dbReference>
<comment type="subcellular location">
    <subcellularLocation>
        <location evidence="3">Cytoplasm</location>
    </subcellularLocation>
</comment>
<evidence type="ECO:0000256" key="6">
    <source>
        <dbReference type="SAM" id="Coils"/>
    </source>
</evidence>
<comment type="similarity">
    <text evidence="1 3 5">Belongs to the GrpE family.</text>
</comment>
<dbReference type="SUPFAM" id="SSF58014">
    <property type="entry name" value="Coiled-coil domain of nucleotide exchange factor GrpE"/>
    <property type="match status" value="1"/>
</dbReference>
<name>A0A2Z5JPU9_STRAR</name>
<feature type="coiled-coil region" evidence="6">
    <location>
        <begin position="70"/>
        <end position="97"/>
    </location>
</feature>
<dbReference type="CDD" id="cd00446">
    <property type="entry name" value="GrpE"/>
    <property type="match status" value="1"/>
</dbReference>
<feature type="compositionally biased region" description="Basic and acidic residues" evidence="7">
    <location>
        <begin position="47"/>
        <end position="62"/>
    </location>
</feature>
<comment type="subunit">
    <text evidence="3">Homodimer.</text>
</comment>
<dbReference type="GO" id="GO:0051082">
    <property type="term" value="F:unfolded protein binding"/>
    <property type="evidence" value="ECO:0007669"/>
    <property type="project" value="TreeGrafter"/>
</dbReference>
<evidence type="ECO:0000256" key="5">
    <source>
        <dbReference type="RuleBase" id="RU004478"/>
    </source>
</evidence>
<gene>
    <name evidence="3 8" type="primary">grpE</name>
    <name evidence="8" type="ORF">C5746_41990</name>
</gene>